<dbReference type="InterPro" id="IPR021529">
    <property type="entry name" value="DUF2798"/>
</dbReference>
<dbReference type="Pfam" id="PF11391">
    <property type="entry name" value="DUF2798"/>
    <property type="match status" value="1"/>
</dbReference>
<name>A0ABT3XV56_9FLAO</name>
<protein>
    <submittedName>
        <fullName evidence="2">DUF2798 domain-containing protein</fullName>
    </submittedName>
</protein>
<accession>A0ABT3XV56</accession>
<comment type="caution">
    <text evidence="2">The sequence shown here is derived from an EMBL/GenBank/DDBJ whole genome shotgun (WGS) entry which is preliminary data.</text>
</comment>
<proteinExistence type="predicted"/>
<organism evidence="2 3">
    <name type="scientific">Chryseobacterium formosus</name>
    <dbReference type="NCBI Taxonomy" id="1537363"/>
    <lineage>
        <taxon>Bacteria</taxon>
        <taxon>Pseudomonadati</taxon>
        <taxon>Bacteroidota</taxon>
        <taxon>Flavobacteriia</taxon>
        <taxon>Flavobacteriales</taxon>
        <taxon>Weeksellaceae</taxon>
        <taxon>Chryseobacterium group</taxon>
        <taxon>Chryseobacterium</taxon>
    </lineage>
</organism>
<keyword evidence="1" id="KW-0472">Membrane</keyword>
<keyword evidence="1" id="KW-0812">Transmembrane</keyword>
<reference evidence="2" key="1">
    <citation type="submission" date="2022-10" db="EMBL/GenBank/DDBJ databases">
        <title>Chryseobacterium sp. nov., a novel bacterial species.</title>
        <authorList>
            <person name="Cao Y."/>
        </authorList>
    </citation>
    <scope>NUCLEOTIDE SEQUENCE</scope>
    <source>
        <strain evidence="2">CCTCC AB2015118</strain>
    </source>
</reference>
<evidence type="ECO:0000313" key="2">
    <source>
        <dbReference type="EMBL" id="MCX8525568.1"/>
    </source>
</evidence>
<dbReference type="EMBL" id="JAOVZW010000021">
    <property type="protein sequence ID" value="MCX8525568.1"/>
    <property type="molecule type" value="Genomic_DNA"/>
</dbReference>
<feature type="transmembrane region" description="Helical" evidence="1">
    <location>
        <begin position="7"/>
        <end position="30"/>
    </location>
</feature>
<keyword evidence="1" id="KW-1133">Transmembrane helix</keyword>
<evidence type="ECO:0000256" key="1">
    <source>
        <dbReference type="SAM" id="Phobius"/>
    </source>
</evidence>
<gene>
    <name evidence="2" type="ORF">OF897_16770</name>
</gene>
<evidence type="ECO:0000313" key="3">
    <source>
        <dbReference type="Proteomes" id="UP001073122"/>
    </source>
</evidence>
<dbReference type="Proteomes" id="UP001073122">
    <property type="component" value="Unassembled WGS sequence"/>
</dbReference>
<sequence>MKNKIAFALIMGVITTGIISFTVILVNIGLKPKFLQIWLKSWGLAYVVGVPTILIIAPLIQRLVDRLFKQNESEVKSN</sequence>
<feature type="transmembrane region" description="Helical" evidence="1">
    <location>
        <begin position="42"/>
        <end position="60"/>
    </location>
</feature>
<keyword evidence="3" id="KW-1185">Reference proteome</keyword>
<dbReference type="RefSeq" id="WP_267266826.1">
    <property type="nucleotide sequence ID" value="NZ_JAOVZW010000021.1"/>
</dbReference>